<dbReference type="Proteomes" id="UP000216311">
    <property type="component" value="Unassembled WGS sequence"/>
</dbReference>
<protein>
    <recommendedName>
        <fullName evidence="3">Pentapeptide repeat-containing protein</fullName>
    </recommendedName>
</protein>
<comment type="caution">
    <text evidence="1">The sequence shown here is derived from an EMBL/GenBank/DDBJ whole genome shotgun (WGS) entry which is preliminary data.</text>
</comment>
<dbReference type="PANTHER" id="PTHR14136:SF17">
    <property type="entry name" value="BTB_POZ DOMAIN-CONTAINING PROTEIN KCTD9"/>
    <property type="match status" value="1"/>
</dbReference>
<sequence length="198" mass="21462">MADELESDGYLCDLQVDGAALDEADTEDTDIGGCTFTGGSLADSRWHRSRWVDSSFTGVDLANTELVRGSMERVTFTDCRMIGVRLAAATLTDIEFVGCTLRMANLRQAVLRRVRLVDCVLVSSDLSEARCTDVEFVGCDLGDTQWSNPGPRERLRFADCELQRISGLAQLRGAELAGSDPVVVAHVLAADAGIWLAD</sequence>
<dbReference type="InterPro" id="IPR051082">
    <property type="entry name" value="Pentapeptide-BTB/POZ_domain"/>
</dbReference>
<dbReference type="AlphaFoldDB" id="A0A255H9P1"/>
<dbReference type="PANTHER" id="PTHR14136">
    <property type="entry name" value="BTB_POZ DOMAIN-CONTAINING PROTEIN KCTD9"/>
    <property type="match status" value="1"/>
</dbReference>
<evidence type="ECO:0000313" key="2">
    <source>
        <dbReference type="Proteomes" id="UP000216311"/>
    </source>
</evidence>
<evidence type="ECO:0008006" key="3">
    <source>
        <dbReference type="Google" id="ProtNLM"/>
    </source>
</evidence>
<dbReference type="InterPro" id="IPR001646">
    <property type="entry name" value="5peptide_repeat"/>
</dbReference>
<accession>A0A255H9P1</accession>
<name>A0A255H9P1_9ACTN</name>
<dbReference type="EMBL" id="NMVQ01000004">
    <property type="protein sequence ID" value="OYO24287.1"/>
    <property type="molecule type" value="Genomic_DNA"/>
</dbReference>
<dbReference type="Gene3D" id="2.160.20.80">
    <property type="entry name" value="E3 ubiquitin-protein ligase SopA"/>
    <property type="match status" value="1"/>
</dbReference>
<keyword evidence="2" id="KW-1185">Reference proteome</keyword>
<dbReference type="Pfam" id="PF13599">
    <property type="entry name" value="Pentapeptide_4"/>
    <property type="match status" value="1"/>
</dbReference>
<organism evidence="1 2">
    <name type="scientific">Enemella dayhoffiae</name>
    <dbReference type="NCBI Taxonomy" id="2016507"/>
    <lineage>
        <taxon>Bacteria</taxon>
        <taxon>Bacillati</taxon>
        <taxon>Actinomycetota</taxon>
        <taxon>Actinomycetes</taxon>
        <taxon>Propionibacteriales</taxon>
        <taxon>Propionibacteriaceae</taxon>
        <taxon>Enemella</taxon>
    </lineage>
</organism>
<reference evidence="1 2" key="1">
    <citation type="submission" date="2017-07" db="EMBL/GenBank/DDBJ databases">
        <title>Draft whole genome sequences of clinical Proprionibacteriaceae strains.</title>
        <authorList>
            <person name="Bernier A.-M."/>
            <person name="Bernard K."/>
            <person name="Domingo M.-C."/>
        </authorList>
    </citation>
    <scope>NUCLEOTIDE SEQUENCE [LARGE SCALE GENOMIC DNA]</scope>
    <source>
        <strain evidence="1 2">NML 130396</strain>
    </source>
</reference>
<evidence type="ECO:0000313" key="1">
    <source>
        <dbReference type="EMBL" id="OYO24287.1"/>
    </source>
</evidence>
<gene>
    <name evidence="1" type="ORF">CGZ93_04075</name>
</gene>
<proteinExistence type="predicted"/>
<dbReference type="SUPFAM" id="SSF141571">
    <property type="entry name" value="Pentapeptide repeat-like"/>
    <property type="match status" value="1"/>
</dbReference>